<evidence type="ECO:0000256" key="1">
    <source>
        <dbReference type="SAM" id="MobiDB-lite"/>
    </source>
</evidence>
<dbReference type="AlphaFoldDB" id="A0A392U560"/>
<dbReference type="Proteomes" id="UP000265520">
    <property type="component" value="Unassembled WGS sequence"/>
</dbReference>
<feature type="non-terminal residue" evidence="2">
    <location>
        <position position="61"/>
    </location>
</feature>
<protein>
    <submittedName>
        <fullName evidence="2">Uncharacterized protein</fullName>
    </submittedName>
</protein>
<dbReference type="EMBL" id="LXQA010739235">
    <property type="protein sequence ID" value="MCI68589.1"/>
    <property type="molecule type" value="Genomic_DNA"/>
</dbReference>
<evidence type="ECO:0000313" key="3">
    <source>
        <dbReference type="Proteomes" id="UP000265520"/>
    </source>
</evidence>
<accession>A0A392U560</accession>
<feature type="compositionally biased region" description="Basic and acidic residues" evidence="1">
    <location>
        <begin position="46"/>
        <end position="61"/>
    </location>
</feature>
<name>A0A392U560_9FABA</name>
<evidence type="ECO:0000313" key="2">
    <source>
        <dbReference type="EMBL" id="MCI68589.1"/>
    </source>
</evidence>
<reference evidence="2 3" key="1">
    <citation type="journal article" date="2018" name="Front. Plant Sci.">
        <title>Red Clover (Trifolium pratense) and Zigzag Clover (T. medium) - A Picture of Genomic Similarities and Differences.</title>
        <authorList>
            <person name="Dluhosova J."/>
            <person name="Istvanek J."/>
            <person name="Nedelnik J."/>
            <person name="Repkova J."/>
        </authorList>
    </citation>
    <scope>NUCLEOTIDE SEQUENCE [LARGE SCALE GENOMIC DNA]</scope>
    <source>
        <strain evidence="3">cv. 10/8</strain>
        <tissue evidence="2">Leaf</tissue>
    </source>
</reference>
<sequence>MYSQTRTQLSTEHNRKQSPIPGFVVLITAIHQTFTASSAALPRLDPANKTETSDAKQDLKL</sequence>
<comment type="caution">
    <text evidence="2">The sequence shown here is derived from an EMBL/GenBank/DDBJ whole genome shotgun (WGS) entry which is preliminary data.</text>
</comment>
<feature type="region of interest" description="Disordered" evidence="1">
    <location>
        <begin position="39"/>
        <end position="61"/>
    </location>
</feature>
<proteinExistence type="predicted"/>
<keyword evidence="3" id="KW-1185">Reference proteome</keyword>
<organism evidence="2 3">
    <name type="scientific">Trifolium medium</name>
    <dbReference type="NCBI Taxonomy" id="97028"/>
    <lineage>
        <taxon>Eukaryota</taxon>
        <taxon>Viridiplantae</taxon>
        <taxon>Streptophyta</taxon>
        <taxon>Embryophyta</taxon>
        <taxon>Tracheophyta</taxon>
        <taxon>Spermatophyta</taxon>
        <taxon>Magnoliopsida</taxon>
        <taxon>eudicotyledons</taxon>
        <taxon>Gunneridae</taxon>
        <taxon>Pentapetalae</taxon>
        <taxon>rosids</taxon>
        <taxon>fabids</taxon>
        <taxon>Fabales</taxon>
        <taxon>Fabaceae</taxon>
        <taxon>Papilionoideae</taxon>
        <taxon>50 kb inversion clade</taxon>
        <taxon>NPAAA clade</taxon>
        <taxon>Hologalegina</taxon>
        <taxon>IRL clade</taxon>
        <taxon>Trifolieae</taxon>
        <taxon>Trifolium</taxon>
    </lineage>
</organism>